<evidence type="ECO:0000256" key="2">
    <source>
        <dbReference type="ARBA" id="ARBA00022452"/>
    </source>
</evidence>
<comment type="subcellular location">
    <subcellularLocation>
        <location evidence="1">Mitochondrion outer membrane</location>
    </subcellularLocation>
</comment>
<dbReference type="Pfam" id="PF07396">
    <property type="entry name" value="Porin_O_P"/>
    <property type="match status" value="1"/>
</dbReference>
<keyword evidence="3" id="KW-0496">Mitochondrion</keyword>
<feature type="non-terminal residue" evidence="4">
    <location>
        <position position="1"/>
    </location>
</feature>
<keyword evidence="2" id="KW-0812">Transmembrane</keyword>
<keyword evidence="5" id="KW-1185">Reference proteome</keyword>
<evidence type="ECO:0000256" key="1">
    <source>
        <dbReference type="ARBA" id="ARBA00004294"/>
    </source>
</evidence>
<protein>
    <submittedName>
        <fullName evidence="4">Phosphate-selective porin O and P</fullName>
    </submittedName>
</protein>
<reference evidence="4 5" key="1">
    <citation type="submission" date="2013-05" db="EMBL/GenBank/DDBJ databases">
        <title>Draft genome of the parasitic nematode Anyclostoma ceylanicum.</title>
        <authorList>
            <person name="Mitreva M."/>
        </authorList>
    </citation>
    <scope>NUCLEOTIDE SEQUENCE [LARGE SCALE GENOMIC DNA]</scope>
</reference>
<keyword evidence="3" id="KW-1000">Mitochondrion outer membrane</keyword>
<dbReference type="EMBL" id="KE128285">
    <property type="protein sequence ID" value="EPB65470.1"/>
    <property type="molecule type" value="Genomic_DNA"/>
</dbReference>
<organism evidence="4 5">
    <name type="scientific">Ancylostoma ceylanicum</name>
    <dbReference type="NCBI Taxonomy" id="53326"/>
    <lineage>
        <taxon>Eukaryota</taxon>
        <taxon>Metazoa</taxon>
        <taxon>Ecdysozoa</taxon>
        <taxon>Nematoda</taxon>
        <taxon>Chromadorea</taxon>
        <taxon>Rhabditida</taxon>
        <taxon>Rhabditina</taxon>
        <taxon>Rhabditomorpha</taxon>
        <taxon>Strongyloidea</taxon>
        <taxon>Ancylostomatidae</taxon>
        <taxon>Ancylostomatinae</taxon>
        <taxon>Ancylostoma</taxon>
    </lineage>
</organism>
<dbReference type="GO" id="GO:0005741">
    <property type="term" value="C:mitochondrial outer membrane"/>
    <property type="evidence" value="ECO:0007669"/>
    <property type="project" value="UniProtKB-SubCell"/>
</dbReference>
<dbReference type="InterPro" id="IPR010870">
    <property type="entry name" value="Porin_O/P"/>
</dbReference>
<dbReference type="AlphaFoldDB" id="A0A0D6L3M1"/>
<dbReference type="Proteomes" id="UP000054495">
    <property type="component" value="Unassembled WGS sequence"/>
</dbReference>
<dbReference type="Gene3D" id="2.40.160.10">
    <property type="entry name" value="Porin"/>
    <property type="match status" value="1"/>
</dbReference>
<proteinExistence type="predicted"/>
<accession>A0A0D6L3M1</accession>
<evidence type="ECO:0000313" key="5">
    <source>
        <dbReference type="Proteomes" id="UP000054495"/>
    </source>
</evidence>
<evidence type="ECO:0000256" key="3">
    <source>
        <dbReference type="ARBA" id="ARBA00022787"/>
    </source>
</evidence>
<keyword evidence="2" id="KW-1134">Transmembrane beta strand</keyword>
<evidence type="ECO:0000313" key="4">
    <source>
        <dbReference type="EMBL" id="EPB65470.1"/>
    </source>
</evidence>
<gene>
    <name evidence="4" type="ORF">ANCCEY_15466</name>
</gene>
<sequence length="273" mass="30960">HPIIHFVRPTPFNLLMVQSKKTKIRYNGLFETNPNLDCDQCDKAWGGGGNFSIRRARLPDFASAVNGSNNFAQLRDAYFDIGVDKKNEFRFRIGQSKVPYSFENLQSSKNRLSLDRNDGTNSSFINERDLGVHFMWAPTKRKELFKYLVKSGLKGSGDYGVVTLGIINGQPLNTRELNENKHVIFRAAYPFYVKNQIFEAGIQAYTGMYRMQNEDLSTGVKHNGTLDYKDERIGVNAVWYPKPFGIQAEYNIGRGPEFDKQTDSITTKSLSGG</sequence>
<keyword evidence="2" id="KW-0472">Membrane</keyword>
<feature type="non-terminal residue" evidence="4">
    <location>
        <position position="273"/>
    </location>
</feature>
<dbReference type="InterPro" id="IPR023614">
    <property type="entry name" value="Porin_dom_sf"/>
</dbReference>
<name>A0A0D6L3M1_9BILA</name>